<name>A0ABD6EMD9_9BILA</name>
<organism evidence="1 2">
    <name type="scientific">Gnathostoma spinigerum</name>
    <dbReference type="NCBI Taxonomy" id="75299"/>
    <lineage>
        <taxon>Eukaryota</taxon>
        <taxon>Metazoa</taxon>
        <taxon>Ecdysozoa</taxon>
        <taxon>Nematoda</taxon>
        <taxon>Chromadorea</taxon>
        <taxon>Rhabditida</taxon>
        <taxon>Spirurina</taxon>
        <taxon>Gnathostomatomorpha</taxon>
        <taxon>Gnathostomatoidea</taxon>
        <taxon>Gnathostomatidae</taxon>
        <taxon>Gnathostoma</taxon>
    </lineage>
</organism>
<protein>
    <submittedName>
        <fullName evidence="1">Uncharacterized protein</fullName>
    </submittedName>
</protein>
<dbReference type="Proteomes" id="UP001608902">
    <property type="component" value="Unassembled WGS sequence"/>
</dbReference>
<reference evidence="1 2" key="1">
    <citation type="submission" date="2024-08" db="EMBL/GenBank/DDBJ databases">
        <title>Gnathostoma spinigerum genome.</title>
        <authorList>
            <person name="Gonzalez-Bertolin B."/>
            <person name="Monzon S."/>
            <person name="Zaballos A."/>
            <person name="Jimenez P."/>
            <person name="Dekumyoy P."/>
            <person name="Varona S."/>
            <person name="Cuesta I."/>
            <person name="Sumanam S."/>
            <person name="Adisakwattana P."/>
            <person name="Gasser R.B."/>
            <person name="Hernandez-Gonzalez A."/>
            <person name="Young N.D."/>
            <person name="Perteguer M.J."/>
        </authorList>
    </citation>
    <scope>NUCLEOTIDE SEQUENCE [LARGE SCALE GENOMIC DNA]</scope>
    <source>
        <strain evidence="1">AL3</strain>
        <tissue evidence="1">Liver</tissue>
    </source>
</reference>
<dbReference type="EMBL" id="JBGFUD010003331">
    <property type="protein sequence ID" value="MFH4978596.1"/>
    <property type="molecule type" value="Genomic_DNA"/>
</dbReference>
<dbReference type="AlphaFoldDB" id="A0ABD6EMD9"/>
<comment type="caution">
    <text evidence="1">The sequence shown here is derived from an EMBL/GenBank/DDBJ whole genome shotgun (WGS) entry which is preliminary data.</text>
</comment>
<proteinExistence type="predicted"/>
<evidence type="ECO:0000313" key="2">
    <source>
        <dbReference type="Proteomes" id="UP001608902"/>
    </source>
</evidence>
<accession>A0ABD6EMD9</accession>
<keyword evidence="2" id="KW-1185">Reference proteome</keyword>
<gene>
    <name evidence="1" type="ORF">AB6A40_005305</name>
</gene>
<evidence type="ECO:0000313" key="1">
    <source>
        <dbReference type="EMBL" id="MFH4978596.1"/>
    </source>
</evidence>
<sequence length="78" mass="9235">MFQREESFSRSRPLFKWMQMKNIWTSQNNMNRIKQNGKGFISIERKSGHQFSIDPNSHFEVTLTVLVADSPHRPIKNV</sequence>